<evidence type="ECO:0000256" key="3">
    <source>
        <dbReference type="ARBA" id="ARBA00022729"/>
    </source>
</evidence>
<dbReference type="NCBIfam" id="TIGR04183">
    <property type="entry name" value="Por_Secre_tail"/>
    <property type="match status" value="1"/>
</dbReference>
<dbReference type="Proteomes" id="UP000323994">
    <property type="component" value="Unassembled WGS sequence"/>
</dbReference>
<protein>
    <submittedName>
        <fullName evidence="7">DNRLRE domain-containing protein</fullName>
    </submittedName>
</protein>
<keyword evidence="3" id="KW-0732">Signal</keyword>
<dbReference type="InterPro" id="IPR026444">
    <property type="entry name" value="Secre_tail"/>
</dbReference>
<feature type="domain" description="Carbohydrate-binding module family 96" evidence="6">
    <location>
        <begin position="909"/>
        <end position="1071"/>
    </location>
</feature>
<dbReference type="GO" id="GO:0005576">
    <property type="term" value="C:extracellular region"/>
    <property type="evidence" value="ECO:0007669"/>
    <property type="project" value="UniProtKB-SubCell"/>
</dbReference>
<name>A0A5M8QUL7_9BACT</name>
<keyword evidence="8" id="KW-1185">Reference proteome</keyword>
<dbReference type="InterPro" id="IPR055372">
    <property type="entry name" value="CBM96"/>
</dbReference>
<dbReference type="RefSeq" id="WP_139012249.1">
    <property type="nucleotide sequence ID" value="NZ_VBSN01000038.1"/>
</dbReference>
<organism evidence="7 8">
    <name type="scientific">Dyadobacter flavalbus</name>
    <dbReference type="NCBI Taxonomy" id="2579942"/>
    <lineage>
        <taxon>Bacteria</taxon>
        <taxon>Pseudomonadati</taxon>
        <taxon>Bacteroidota</taxon>
        <taxon>Cytophagia</taxon>
        <taxon>Cytophagales</taxon>
        <taxon>Spirosomataceae</taxon>
        <taxon>Dyadobacter</taxon>
    </lineage>
</organism>
<dbReference type="NCBIfam" id="NF033679">
    <property type="entry name" value="DNRLRE_dom"/>
    <property type="match status" value="1"/>
</dbReference>
<dbReference type="OrthoDB" id="901502at2"/>
<keyword evidence="2" id="KW-0964">Secreted</keyword>
<evidence type="ECO:0000259" key="4">
    <source>
        <dbReference type="Pfam" id="PF16472"/>
    </source>
</evidence>
<evidence type="ECO:0000256" key="1">
    <source>
        <dbReference type="ARBA" id="ARBA00004613"/>
    </source>
</evidence>
<evidence type="ECO:0000259" key="6">
    <source>
        <dbReference type="Pfam" id="PF24517"/>
    </source>
</evidence>
<evidence type="ECO:0000259" key="5">
    <source>
        <dbReference type="Pfam" id="PF18962"/>
    </source>
</evidence>
<dbReference type="InterPro" id="IPR032485">
    <property type="entry name" value="LRP1-like_beta_prop"/>
</dbReference>
<reference evidence="7 8" key="1">
    <citation type="submission" date="2019-05" db="EMBL/GenBank/DDBJ databases">
        <authorList>
            <person name="Qu J.-H."/>
        </authorList>
    </citation>
    <scope>NUCLEOTIDE SEQUENCE [LARGE SCALE GENOMIC DNA]</scope>
    <source>
        <strain evidence="7 8">NS28</strain>
    </source>
</reference>
<comment type="subcellular location">
    <subcellularLocation>
        <location evidence="1">Secreted</location>
    </subcellularLocation>
</comment>
<feature type="domain" description="Prolow-density lipoprotein receptor-related protein 1-like beta-propeller" evidence="4">
    <location>
        <begin position="242"/>
        <end position="435"/>
    </location>
</feature>
<evidence type="ECO:0000256" key="2">
    <source>
        <dbReference type="ARBA" id="ARBA00022525"/>
    </source>
</evidence>
<sequence>MNSRLLLTVLFLLPGVLIAQRMELLKDINQDQTSISIDRSVIANNMLFMNLYEGNTYKLWRTDGTTDGTIQLTDDQTLSGGHLISVNSYVVFSKFYKDTTWLYRSDGTVEGTYAIHKTPSSIYNLIADVKGTIYFSVRISYPGNRFGPELWKTDGTAAGTKLVKALGIYADGEPHLNDIPQLFDFFDFNGKLSFVIYINSSLTSVLWLSDGTEAGTQPVDTLTSGYSQPVILGDVMYFGQGNGLYKSDGKTVTMVKEGLSIKQAPVVIGKTIYFAAHVVKDGTELWKSDGTAEGTFMVKNIYPRTSNSSFPMDLTNVNGTLYFKARTANGIHLWKSNGTAEGTIQVSSTKLSESSYYPSEFTAVGNQIVFPDESGKLYKSDGTKAGTQQLTSFGVRIHGRLGNEVYFSGSDGNGNQLYKTDLTTAGTKVIRNKYSTADSNPRQLTDVNGTAFFIASPHEGKFDLWKSNGTPDGTIQIKSIHTNRSDNPPGLLTPVKGGLYFVVNRNELWKSNGTTEGTVQVYKDNDRFGANYFNEFIETDKTLIIKQDDHNLWRTDGTTEGTNRFIGKNYVQFGEISGMTNVNETVFFGSLKERINPLTGEYQRYTDLWKTNGETEGSILLRTFKPHATFNPVAFKGELYFGAWDETNSVELWKSDGTTNGTRVVSHVTESMGKILEEPGTILAAGNYLYYITNAAGSYPLVRTDGTQAGTKVIKTLFPGMHLKNFNLYTGSGLVYLTAHDSDHNLELLWRTDGTEAGTYQLGSFDAYEPGDYTRDGPAIRIKGEVNGKLLFVLLSRQLSNQLWATDGTPEGTNMLAETVSKPFYFNFASAVRYGNLFYFTMPGQQTGTELWQSDGTPEGTHFTIGLNPKGSEVNTELAVIGGTLLMAASNGNTGVELYRYIQSPDQDQTVYPVADAYIRNVPYEKTNFGTSEELGVKAGSREGYQRKTYLKFPLTGTGNVTSAKLRVYGYNDQNEQNVNLSITGIENDNWTETGIIWPNAPSVTGEILDSAYVNHLPRYHEMDVTGFVQTQLAGDKTATFVLTDPTENNIRLFLSSRENKVNPPELILSTQSSSGARMAALNEPEIKRKDASVLYPNPVRDRFSVQLSEQHKGTAQFMLINPNGKTQQLNAAKDTAMMQIDISSMKLTAGKYLLQIKSESHQETLNVVVSN</sequence>
<dbReference type="Pfam" id="PF18962">
    <property type="entry name" value="Por_Secre_tail"/>
    <property type="match status" value="1"/>
</dbReference>
<dbReference type="EMBL" id="VBSN01000038">
    <property type="protein sequence ID" value="KAA6438991.1"/>
    <property type="molecule type" value="Genomic_DNA"/>
</dbReference>
<proteinExistence type="predicted"/>
<comment type="caution">
    <text evidence="7">The sequence shown here is derived from an EMBL/GenBank/DDBJ whole genome shotgun (WGS) entry which is preliminary data.</text>
</comment>
<evidence type="ECO:0000313" key="7">
    <source>
        <dbReference type="EMBL" id="KAA6438991.1"/>
    </source>
</evidence>
<feature type="domain" description="Secretion system C-terminal sorting" evidence="5">
    <location>
        <begin position="1095"/>
        <end position="1168"/>
    </location>
</feature>
<evidence type="ECO:0000313" key="8">
    <source>
        <dbReference type="Proteomes" id="UP000323994"/>
    </source>
</evidence>
<accession>A0A5M8QUL7</accession>
<gene>
    <name evidence="7" type="ORF">FEM33_11925</name>
</gene>
<dbReference type="Pfam" id="PF16472">
    <property type="entry name" value="DUF5050"/>
    <property type="match status" value="1"/>
</dbReference>
<dbReference type="AlphaFoldDB" id="A0A5M8QUL7"/>
<dbReference type="Pfam" id="PF24517">
    <property type="entry name" value="CBM96"/>
    <property type="match status" value="1"/>
</dbReference>